<dbReference type="OrthoDB" id="6480479at2759"/>
<evidence type="ECO:0000256" key="3">
    <source>
        <dbReference type="ARBA" id="ARBA00022989"/>
    </source>
</evidence>
<reference evidence="7" key="1">
    <citation type="submission" date="2020-07" db="EMBL/GenBank/DDBJ databases">
        <title>Multicomponent nature underlies the extraordinary mechanical properties of spider dragline silk.</title>
        <authorList>
            <person name="Kono N."/>
            <person name="Nakamura H."/>
            <person name="Mori M."/>
            <person name="Yoshida Y."/>
            <person name="Ohtoshi R."/>
            <person name="Malay A.D."/>
            <person name="Moran D.A.P."/>
            <person name="Tomita M."/>
            <person name="Numata K."/>
            <person name="Arakawa K."/>
        </authorList>
    </citation>
    <scope>NUCLEOTIDE SEQUENCE</scope>
</reference>
<evidence type="ECO:0000256" key="1">
    <source>
        <dbReference type="ARBA" id="ARBA00004370"/>
    </source>
</evidence>
<dbReference type="PANTHER" id="PTHR11863">
    <property type="entry name" value="STEROL DESATURASE"/>
    <property type="match status" value="1"/>
</dbReference>
<feature type="transmembrane region" description="Helical" evidence="5">
    <location>
        <begin position="27"/>
        <end position="52"/>
    </location>
</feature>
<dbReference type="InterPro" id="IPR006694">
    <property type="entry name" value="Fatty_acid_hydroxylase"/>
</dbReference>
<keyword evidence="2 5" id="KW-0812">Transmembrane</keyword>
<evidence type="ECO:0000256" key="4">
    <source>
        <dbReference type="ARBA" id="ARBA00023136"/>
    </source>
</evidence>
<dbReference type="GO" id="GO:0005506">
    <property type="term" value="F:iron ion binding"/>
    <property type="evidence" value="ECO:0007669"/>
    <property type="project" value="InterPro"/>
</dbReference>
<keyword evidence="8" id="KW-1185">Reference proteome</keyword>
<proteinExistence type="predicted"/>
<sequence>MGTILYVEDKINDLWFSVYNLLSGNEIIIYVVIPQILIISLYWIIALLFTIVDFTGKPHFVLKFRVPDPTAKSIPRITTKRLLQVIFQVVCNHFIVAPLLYLSIYFLKRYTICNQGFVPLRIQRFFGEILLSIFVEEILFYYLHRILHHPSLYKHYHKKHHEFTSPIAISAIYCHPVEHILCNLLPVLVPWILFDTHVLSMWAWVALSSPLGVMLHSGYHLPLAQPPEFHHYHHMKFNQNYGILGILDWFHETDKEYRKSELFERAVFFIPINTKNINYHARLFWNVVNKRLMKKY</sequence>
<evidence type="ECO:0000256" key="5">
    <source>
        <dbReference type="SAM" id="Phobius"/>
    </source>
</evidence>
<dbReference type="GO" id="GO:0008610">
    <property type="term" value="P:lipid biosynthetic process"/>
    <property type="evidence" value="ECO:0007669"/>
    <property type="project" value="InterPro"/>
</dbReference>
<feature type="transmembrane region" description="Helical" evidence="5">
    <location>
        <begin position="82"/>
        <end position="105"/>
    </location>
</feature>
<evidence type="ECO:0000313" key="8">
    <source>
        <dbReference type="Proteomes" id="UP000887116"/>
    </source>
</evidence>
<evidence type="ECO:0000256" key="2">
    <source>
        <dbReference type="ARBA" id="ARBA00022692"/>
    </source>
</evidence>
<evidence type="ECO:0000313" key="7">
    <source>
        <dbReference type="EMBL" id="GFQ90450.1"/>
    </source>
</evidence>
<dbReference type="EMBL" id="BMAO01023705">
    <property type="protein sequence ID" value="GFQ90450.1"/>
    <property type="molecule type" value="Genomic_DNA"/>
</dbReference>
<dbReference type="GO" id="GO:0016491">
    <property type="term" value="F:oxidoreductase activity"/>
    <property type="evidence" value="ECO:0007669"/>
    <property type="project" value="InterPro"/>
</dbReference>
<dbReference type="Proteomes" id="UP000887116">
    <property type="component" value="Unassembled WGS sequence"/>
</dbReference>
<dbReference type="GO" id="GO:0016020">
    <property type="term" value="C:membrane"/>
    <property type="evidence" value="ECO:0007669"/>
    <property type="project" value="UniProtKB-SubCell"/>
</dbReference>
<evidence type="ECO:0000259" key="6">
    <source>
        <dbReference type="Pfam" id="PF04116"/>
    </source>
</evidence>
<gene>
    <name evidence="7" type="primary">FAXDC2</name>
    <name evidence="7" type="ORF">TNCT_578171</name>
</gene>
<keyword evidence="4 5" id="KW-0472">Membrane</keyword>
<dbReference type="Pfam" id="PF04116">
    <property type="entry name" value="FA_hydroxylase"/>
    <property type="match status" value="1"/>
</dbReference>
<feature type="transmembrane region" description="Helical" evidence="5">
    <location>
        <begin position="125"/>
        <end position="143"/>
    </location>
</feature>
<protein>
    <submittedName>
        <fullName evidence="7">Fatty acid hydroxylase domain-containing protein 2</fullName>
    </submittedName>
</protein>
<comment type="subcellular location">
    <subcellularLocation>
        <location evidence="1">Membrane</location>
    </subcellularLocation>
</comment>
<comment type="caution">
    <text evidence="7">The sequence shown here is derived from an EMBL/GenBank/DDBJ whole genome shotgun (WGS) entry which is preliminary data.</text>
</comment>
<keyword evidence="3 5" id="KW-1133">Transmembrane helix</keyword>
<accession>A0A8X6J3X2</accession>
<dbReference type="InterPro" id="IPR050307">
    <property type="entry name" value="Sterol_Desaturase_Related"/>
</dbReference>
<feature type="domain" description="Fatty acid hydroxylase" evidence="6">
    <location>
        <begin position="130"/>
        <end position="253"/>
    </location>
</feature>
<organism evidence="7 8">
    <name type="scientific">Trichonephila clavata</name>
    <name type="common">Joro spider</name>
    <name type="synonym">Nephila clavata</name>
    <dbReference type="NCBI Taxonomy" id="2740835"/>
    <lineage>
        <taxon>Eukaryota</taxon>
        <taxon>Metazoa</taxon>
        <taxon>Ecdysozoa</taxon>
        <taxon>Arthropoda</taxon>
        <taxon>Chelicerata</taxon>
        <taxon>Arachnida</taxon>
        <taxon>Araneae</taxon>
        <taxon>Araneomorphae</taxon>
        <taxon>Entelegynae</taxon>
        <taxon>Araneoidea</taxon>
        <taxon>Nephilidae</taxon>
        <taxon>Trichonephila</taxon>
    </lineage>
</organism>
<dbReference type="AlphaFoldDB" id="A0A8X6J3X2"/>
<name>A0A8X6J3X2_TRICU</name>